<dbReference type="Proteomes" id="UP000186817">
    <property type="component" value="Unassembled WGS sequence"/>
</dbReference>
<sequence>MRPWARAFCNGHLNTVLFDDDAAVLRVAELLARAELPAATHLHDHALSTRVGSEAVVRSLQAACDGDPSLAVLSVDGVGAFDLISRPCSQPSATPPTPMPSCFYDSPSEFVWTAILTACYRQRAASKVIRLCRPYSHSVSRCRARLAWHLRGMQADLLPNENLRAFLDDT</sequence>
<keyword evidence="2" id="KW-1185">Reference proteome</keyword>
<organism evidence="1 2">
    <name type="scientific">Symbiodinium microadriaticum</name>
    <name type="common">Dinoflagellate</name>
    <name type="synonym">Zooxanthella microadriatica</name>
    <dbReference type="NCBI Taxonomy" id="2951"/>
    <lineage>
        <taxon>Eukaryota</taxon>
        <taxon>Sar</taxon>
        <taxon>Alveolata</taxon>
        <taxon>Dinophyceae</taxon>
        <taxon>Suessiales</taxon>
        <taxon>Symbiodiniaceae</taxon>
        <taxon>Symbiodinium</taxon>
    </lineage>
</organism>
<reference evidence="1 2" key="1">
    <citation type="submission" date="2016-02" db="EMBL/GenBank/DDBJ databases">
        <title>Genome analysis of coral dinoflagellate symbionts highlights evolutionary adaptations to a symbiotic lifestyle.</title>
        <authorList>
            <person name="Aranda M."/>
            <person name="Li Y."/>
            <person name="Liew Y.J."/>
            <person name="Baumgarten S."/>
            <person name="Simakov O."/>
            <person name="Wilson M."/>
            <person name="Piel J."/>
            <person name="Ashoor H."/>
            <person name="Bougouffa S."/>
            <person name="Bajic V.B."/>
            <person name="Ryu T."/>
            <person name="Ravasi T."/>
            <person name="Bayer T."/>
            <person name="Micklem G."/>
            <person name="Kim H."/>
            <person name="Bhak J."/>
            <person name="Lajeunesse T.C."/>
            <person name="Voolstra C.R."/>
        </authorList>
    </citation>
    <scope>NUCLEOTIDE SEQUENCE [LARGE SCALE GENOMIC DNA]</scope>
    <source>
        <strain evidence="1 2">CCMP2467</strain>
    </source>
</reference>
<name>A0A1Q9CCB5_SYMMI</name>
<gene>
    <name evidence="1" type="ORF">AK812_SmicGene38997</name>
</gene>
<dbReference type="OrthoDB" id="446848at2759"/>
<evidence type="ECO:0000313" key="1">
    <source>
        <dbReference type="EMBL" id="OLP80573.1"/>
    </source>
</evidence>
<protein>
    <submittedName>
        <fullName evidence="1">Uncharacterized protein</fullName>
    </submittedName>
</protein>
<proteinExistence type="predicted"/>
<dbReference type="EMBL" id="LSRX01001367">
    <property type="protein sequence ID" value="OLP80573.1"/>
    <property type="molecule type" value="Genomic_DNA"/>
</dbReference>
<dbReference type="AlphaFoldDB" id="A0A1Q9CCB5"/>
<comment type="caution">
    <text evidence="1">The sequence shown here is derived from an EMBL/GenBank/DDBJ whole genome shotgun (WGS) entry which is preliminary data.</text>
</comment>
<evidence type="ECO:0000313" key="2">
    <source>
        <dbReference type="Proteomes" id="UP000186817"/>
    </source>
</evidence>
<accession>A0A1Q9CCB5</accession>